<evidence type="ECO:0008006" key="3">
    <source>
        <dbReference type="Google" id="ProtNLM"/>
    </source>
</evidence>
<accession>A0ABT7X4M1</accession>
<reference evidence="1" key="2">
    <citation type="submission" date="2024-05" db="EMBL/GenBank/DDBJ databases">
        <title>Identification and characterization of horizontal gene transfer across gut microbiota members of farm animals based on homology search.</title>
        <authorList>
            <person name="Schwarzerova J."/>
            <person name="Nykrynova M."/>
            <person name="Jureckova K."/>
            <person name="Cejkova D."/>
            <person name="Rychlik I."/>
        </authorList>
    </citation>
    <scope>NUCLEOTIDE SEQUENCE</scope>
    <source>
        <strain evidence="1">84_SSukc20</strain>
    </source>
</reference>
<protein>
    <recommendedName>
        <fullName evidence="3">DNA-binding protein</fullName>
    </recommendedName>
</protein>
<dbReference type="RefSeq" id="WP_204471955.1">
    <property type="nucleotide sequence ID" value="NZ_JACJJJ010000021.1"/>
</dbReference>
<gene>
    <name evidence="1" type="ORF">QVO10_06430</name>
</gene>
<comment type="caution">
    <text evidence="1">The sequence shown here is derived from an EMBL/GenBank/DDBJ whole genome shotgun (WGS) entry which is preliminary data.</text>
</comment>
<sequence>MPRRKQLTFKIKDLRCAQYLIAELSQLPQLTNFDMTSIEISIKENKPVPKIIKKDIDVLIDRLQRGFSANKHTLTQLNGRYLVTNTHLAKWMRTTPASVNKWIKDGLIKPCQDPHVCFDYFNVDEVTEQLRKQKQ</sequence>
<organism evidence="1 2">
    <name type="scientific">Bacteroides gallinaceum</name>
    <dbReference type="NCBI Taxonomy" id="1462571"/>
    <lineage>
        <taxon>Bacteria</taxon>
        <taxon>Pseudomonadati</taxon>
        <taxon>Bacteroidota</taxon>
        <taxon>Bacteroidia</taxon>
        <taxon>Bacteroidales</taxon>
        <taxon>Bacteroidaceae</taxon>
        <taxon>Bacteroides</taxon>
    </lineage>
</organism>
<name>A0ABT7X4M1_9BACE</name>
<dbReference type="Proteomes" id="UP001167871">
    <property type="component" value="Unassembled WGS sequence"/>
</dbReference>
<reference evidence="1" key="1">
    <citation type="submission" date="2023-06" db="EMBL/GenBank/DDBJ databases">
        <authorList>
            <person name="Zeman M."/>
            <person name="Kubasova T."/>
            <person name="Jahodarova E."/>
            <person name="Nykrynova M."/>
            <person name="Rychlik I."/>
        </authorList>
    </citation>
    <scope>NUCLEOTIDE SEQUENCE</scope>
    <source>
        <strain evidence="1">84_SSukc20</strain>
    </source>
</reference>
<keyword evidence="2" id="KW-1185">Reference proteome</keyword>
<evidence type="ECO:0000313" key="2">
    <source>
        <dbReference type="Proteomes" id="UP001167871"/>
    </source>
</evidence>
<proteinExistence type="predicted"/>
<evidence type="ECO:0000313" key="1">
    <source>
        <dbReference type="EMBL" id="MDN0049024.1"/>
    </source>
</evidence>
<dbReference type="EMBL" id="JAUEII010000010">
    <property type="protein sequence ID" value="MDN0049024.1"/>
    <property type="molecule type" value="Genomic_DNA"/>
</dbReference>